<feature type="domain" description="PH" evidence="4">
    <location>
        <begin position="429"/>
        <end position="541"/>
    </location>
</feature>
<feature type="region of interest" description="Disordered" evidence="3">
    <location>
        <begin position="398"/>
        <end position="425"/>
    </location>
</feature>
<feature type="region of interest" description="Disordered" evidence="3">
    <location>
        <begin position="322"/>
        <end position="342"/>
    </location>
</feature>
<dbReference type="Pfam" id="PF00169">
    <property type="entry name" value="PH"/>
    <property type="match status" value="1"/>
</dbReference>
<dbReference type="Gene3D" id="1.10.840.10">
    <property type="entry name" value="Ras guanine-nucleotide exchange factors catalytic domain"/>
    <property type="match status" value="1"/>
</dbReference>
<dbReference type="InterPro" id="IPR011993">
    <property type="entry name" value="PH-like_dom_sf"/>
</dbReference>
<dbReference type="PROSITE" id="PS50003">
    <property type="entry name" value="PH_DOMAIN"/>
    <property type="match status" value="1"/>
</dbReference>
<dbReference type="SMART" id="SM00233">
    <property type="entry name" value="PH"/>
    <property type="match status" value="1"/>
</dbReference>
<evidence type="ECO:0000313" key="7">
    <source>
        <dbReference type="RefSeq" id="XP_072841271.1"/>
    </source>
</evidence>
<keyword evidence="1 2" id="KW-0344">Guanine-nucleotide releasing factor</keyword>
<dbReference type="CDD" id="cd13310">
    <property type="entry name" value="PH_RalGPS1_2"/>
    <property type="match status" value="1"/>
</dbReference>
<keyword evidence="6" id="KW-1185">Reference proteome</keyword>
<evidence type="ECO:0000256" key="1">
    <source>
        <dbReference type="ARBA" id="ARBA00022658"/>
    </source>
</evidence>
<dbReference type="GeneID" id="110082926"/>
<dbReference type="PANTHER" id="PTHR23113:SF167">
    <property type="entry name" value="RAS-SPECIFIC GUANINE NUCLEOTIDE-RELEASING FACTOR RALGPS1"/>
    <property type="match status" value="1"/>
</dbReference>
<name>A0ABM5F793_9SAUR</name>
<sequence>MYKRNGLMANVTVTSATPEGSSSSDSLEGRSSDYAHKSYDAVVFDVLKVTPEEFASQITLMDVPVFKAIQPEELASCGWNKKEKHILAPNIVAFTRRFNQVSFWVVREILTAQTLKIRAEILSHFVKIAKKLLELNNLHSLMSVVSALQSAPIFRLTKTWALLNRKDKTNFEKLDYLMSKEDNYKRMRDYIRCLKMVPCIPYLGIYLLDLIYIDSAYPASGSIMENEQRSNQMNNILRIIADLQVSCSYDHLITLPHVQKYLKSVRYIEELQKFVEDDNYKLSLRIEPGNSSPRLVSSKEDLAGPSEVSAAVRFNRRPTCPDASVAASLPTPPVPRHRKSHSLGNNMMCQFSVVESKSATFPTEKPRHLLDDSVLESHSPVRNHTLNSVFTNGISIGSSESSEFSEEPSSGLESPTGACSCTSGSSTGVVTMEGPLKRKTLLKEGRKPTLSSWTRYWVTLSGSTLIYFGAKSLRGAERKHYKSTPGKKVSIVGWMVALPDDPEHPDIFQLNNPDKGNVYKFQTGSRFHAILWHKHLDDACRSNRPQVPANLMSFE</sequence>
<dbReference type="Gene3D" id="2.30.29.30">
    <property type="entry name" value="Pleckstrin-homology domain (PH domain)/Phosphotyrosine-binding domain (PTB)"/>
    <property type="match status" value="1"/>
</dbReference>
<dbReference type="PROSITE" id="PS50009">
    <property type="entry name" value="RASGEF_CAT"/>
    <property type="match status" value="1"/>
</dbReference>
<evidence type="ECO:0000313" key="6">
    <source>
        <dbReference type="Proteomes" id="UP001652642"/>
    </source>
</evidence>
<accession>A0ABM5F793</accession>
<feature type="region of interest" description="Disordered" evidence="3">
    <location>
        <begin position="1"/>
        <end position="29"/>
    </location>
</feature>
<feature type="domain" description="Ras-GEF" evidence="5">
    <location>
        <begin position="50"/>
        <end position="289"/>
    </location>
</feature>
<dbReference type="InterPro" id="IPR036964">
    <property type="entry name" value="RASGEF_cat_dom_sf"/>
</dbReference>
<dbReference type="PANTHER" id="PTHR23113">
    <property type="entry name" value="GUANINE NUCLEOTIDE EXCHANGE FACTOR"/>
    <property type="match status" value="1"/>
</dbReference>
<dbReference type="SUPFAM" id="SSF48366">
    <property type="entry name" value="Ras GEF"/>
    <property type="match status" value="1"/>
</dbReference>
<dbReference type="CDD" id="cd00155">
    <property type="entry name" value="RasGEF"/>
    <property type="match status" value="1"/>
</dbReference>
<dbReference type="InterPro" id="IPR001895">
    <property type="entry name" value="RASGEF_cat_dom"/>
</dbReference>
<reference evidence="7" key="1">
    <citation type="submission" date="2025-08" db="UniProtKB">
        <authorList>
            <consortium name="RefSeq"/>
        </authorList>
    </citation>
    <scope>IDENTIFICATION</scope>
</reference>
<evidence type="ECO:0000256" key="2">
    <source>
        <dbReference type="PROSITE-ProRule" id="PRU00168"/>
    </source>
</evidence>
<dbReference type="InterPro" id="IPR008937">
    <property type="entry name" value="Ras-like_GEF"/>
</dbReference>
<evidence type="ECO:0000259" key="5">
    <source>
        <dbReference type="PROSITE" id="PS50009"/>
    </source>
</evidence>
<dbReference type="Pfam" id="PF00617">
    <property type="entry name" value="RasGEF"/>
    <property type="match status" value="1"/>
</dbReference>
<evidence type="ECO:0000256" key="3">
    <source>
        <dbReference type="SAM" id="MobiDB-lite"/>
    </source>
</evidence>
<dbReference type="Proteomes" id="UP001652642">
    <property type="component" value="Chromosome Z"/>
</dbReference>
<dbReference type="SUPFAM" id="SSF50729">
    <property type="entry name" value="PH domain-like"/>
    <property type="match status" value="1"/>
</dbReference>
<dbReference type="InterPro" id="IPR001849">
    <property type="entry name" value="PH_domain"/>
</dbReference>
<proteinExistence type="predicted"/>
<protein>
    <submittedName>
        <fullName evidence="7">Ras-specific guanine nucleotide-releasing factor RalGPS1 isoform X2</fullName>
    </submittedName>
</protein>
<gene>
    <name evidence="7" type="primary">RALGPS1</name>
</gene>
<organism evidence="6 7">
    <name type="scientific">Pogona vitticeps</name>
    <name type="common">central bearded dragon</name>
    <dbReference type="NCBI Taxonomy" id="103695"/>
    <lineage>
        <taxon>Eukaryota</taxon>
        <taxon>Metazoa</taxon>
        <taxon>Chordata</taxon>
        <taxon>Craniata</taxon>
        <taxon>Vertebrata</taxon>
        <taxon>Euteleostomi</taxon>
        <taxon>Lepidosauria</taxon>
        <taxon>Squamata</taxon>
        <taxon>Bifurcata</taxon>
        <taxon>Unidentata</taxon>
        <taxon>Episquamata</taxon>
        <taxon>Toxicofera</taxon>
        <taxon>Iguania</taxon>
        <taxon>Acrodonta</taxon>
        <taxon>Agamidae</taxon>
        <taxon>Amphibolurinae</taxon>
        <taxon>Pogona</taxon>
    </lineage>
</organism>
<evidence type="ECO:0000259" key="4">
    <source>
        <dbReference type="PROSITE" id="PS50003"/>
    </source>
</evidence>
<dbReference type="RefSeq" id="XP_072841271.1">
    <property type="nucleotide sequence ID" value="XM_072985170.1"/>
</dbReference>
<dbReference type="SMART" id="SM00147">
    <property type="entry name" value="RasGEF"/>
    <property type="match status" value="1"/>
</dbReference>
<dbReference type="InterPro" id="IPR023578">
    <property type="entry name" value="Ras_GEF_dom_sf"/>
</dbReference>